<dbReference type="Proteomes" id="UP000790709">
    <property type="component" value="Unassembled WGS sequence"/>
</dbReference>
<sequence length="71" mass="6563">MPTPMDSKAASRIQSHADKSGTNQGFKSRAQSAGAKNANAAAGGGGQKSSNSGGGGGGAKSGGGGKSGGKK</sequence>
<dbReference type="EMBL" id="MU266420">
    <property type="protein sequence ID" value="KAH7924640.1"/>
    <property type="molecule type" value="Genomic_DNA"/>
</dbReference>
<evidence type="ECO:0000313" key="1">
    <source>
        <dbReference type="EMBL" id="KAH7924640.1"/>
    </source>
</evidence>
<proteinExistence type="predicted"/>
<evidence type="ECO:0000313" key="2">
    <source>
        <dbReference type="Proteomes" id="UP000790709"/>
    </source>
</evidence>
<organism evidence="1 2">
    <name type="scientific">Leucogyrophana mollusca</name>
    <dbReference type="NCBI Taxonomy" id="85980"/>
    <lineage>
        <taxon>Eukaryota</taxon>
        <taxon>Fungi</taxon>
        <taxon>Dikarya</taxon>
        <taxon>Basidiomycota</taxon>
        <taxon>Agaricomycotina</taxon>
        <taxon>Agaricomycetes</taxon>
        <taxon>Agaricomycetidae</taxon>
        <taxon>Boletales</taxon>
        <taxon>Boletales incertae sedis</taxon>
        <taxon>Leucogyrophana</taxon>
    </lineage>
</organism>
<name>A0ACB8BFS1_9AGAM</name>
<accession>A0ACB8BFS1</accession>
<comment type="caution">
    <text evidence="1">The sequence shown here is derived from an EMBL/GenBank/DDBJ whole genome shotgun (WGS) entry which is preliminary data.</text>
</comment>
<gene>
    <name evidence="1" type="ORF">BV22DRAFT_1034953</name>
</gene>
<protein>
    <submittedName>
        <fullName evidence="1">Uncharacterized protein</fullName>
    </submittedName>
</protein>
<keyword evidence="2" id="KW-1185">Reference proteome</keyword>
<reference evidence="1" key="1">
    <citation type="journal article" date="2021" name="New Phytol.">
        <title>Evolutionary innovations through gain and loss of genes in the ectomycorrhizal Boletales.</title>
        <authorList>
            <person name="Wu G."/>
            <person name="Miyauchi S."/>
            <person name="Morin E."/>
            <person name="Kuo A."/>
            <person name="Drula E."/>
            <person name="Varga T."/>
            <person name="Kohler A."/>
            <person name="Feng B."/>
            <person name="Cao Y."/>
            <person name="Lipzen A."/>
            <person name="Daum C."/>
            <person name="Hundley H."/>
            <person name="Pangilinan J."/>
            <person name="Johnson J."/>
            <person name="Barry K."/>
            <person name="LaButti K."/>
            <person name="Ng V."/>
            <person name="Ahrendt S."/>
            <person name="Min B."/>
            <person name="Choi I.G."/>
            <person name="Park H."/>
            <person name="Plett J.M."/>
            <person name="Magnuson J."/>
            <person name="Spatafora J.W."/>
            <person name="Nagy L.G."/>
            <person name="Henrissat B."/>
            <person name="Grigoriev I.V."/>
            <person name="Yang Z.L."/>
            <person name="Xu J."/>
            <person name="Martin F.M."/>
        </authorList>
    </citation>
    <scope>NUCLEOTIDE SEQUENCE</scope>
    <source>
        <strain evidence="1">KUC20120723A-06</strain>
    </source>
</reference>